<evidence type="ECO:0000313" key="4">
    <source>
        <dbReference type="EMBL" id="JAB85641.1"/>
    </source>
</evidence>
<dbReference type="AlphaFoldDB" id="W8AXT3"/>
<accession>W8AXT3</accession>
<evidence type="ECO:0000256" key="2">
    <source>
        <dbReference type="SAM" id="Phobius"/>
    </source>
</evidence>
<reference evidence="4" key="2">
    <citation type="journal article" date="2014" name="BMC Genomics">
        <title>A genomic perspective to assessing quality of mass-reared SIT flies used in Mediterranean fruit fly (Ceratitis capitata) eradication in California.</title>
        <authorList>
            <person name="Calla B."/>
            <person name="Hall B."/>
            <person name="Hou S."/>
            <person name="Geib S.M."/>
        </authorList>
    </citation>
    <scope>NUCLEOTIDE SEQUENCE</scope>
</reference>
<sequence length="230" mass="26577">MYVRRLLELPLFVLAFAAVLDNATTSPIDELTSRSELRDLNKIPLKRRIDERTESSSFTHYDEDSLRLVVDLNDDQKLKYDVEILEPRDVKKETAELEERFRGPSIKLDTDNFVAEDIEVNSGKVAGVNAAVRNEKANVDEATEVTHKNAHDDDHDDDDEEEEKEADGDKHNHIILTLVLVFVALLSITIYIALVLWRSYLERRYAERELLVSDDDDFYLPSSEVADRRW</sequence>
<dbReference type="EMBL" id="GAMC01020914">
    <property type="protein sequence ID" value="JAB85641.1"/>
    <property type="molecule type" value="mRNA"/>
</dbReference>
<proteinExistence type="evidence at transcript level"/>
<reference evidence="4" key="1">
    <citation type="submission" date="2013-07" db="EMBL/GenBank/DDBJ databases">
        <authorList>
            <person name="Geib S."/>
        </authorList>
    </citation>
    <scope>NUCLEOTIDE SEQUENCE</scope>
</reference>
<feature type="compositionally biased region" description="Basic and acidic residues" evidence="1">
    <location>
        <begin position="136"/>
        <end position="153"/>
    </location>
</feature>
<feature type="transmembrane region" description="Helical" evidence="2">
    <location>
        <begin position="174"/>
        <end position="197"/>
    </location>
</feature>
<keyword evidence="3" id="KW-0732">Signal</keyword>
<evidence type="ECO:0000256" key="1">
    <source>
        <dbReference type="SAM" id="MobiDB-lite"/>
    </source>
</evidence>
<feature type="compositionally biased region" description="Acidic residues" evidence="1">
    <location>
        <begin position="154"/>
        <end position="166"/>
    </location>
</feature>
<name>W8AXT3_CERCA</name>
<dbReference type="EMBL" id="GAMC01020918">
    <property type="protein sequence ID" value="JAB85637.1"/>
    <property type="molecule type" value="mRNA"/>
</dbReference>
<feature type="chain" id="PRO_5007736940" evidence="3">
    <location>
        <begin position="26"/>
        <end position="230"/>
    </location>
</feature>
<feature type="signal peptide" evidence="3">
    <location>
        <begin position="1"/>
        <end position="25"/>
    </location>
</feature>
<organism evidence="4">
    <name type="scientific">Ceratitis capitata</name>
    <name type="common">Mediterranean fruit fly</name>
    <name type="synonym">Tephritis capitata</name>
    <dbReference type="NCBI Taxonomy" id="7213"/>
    <lineage>
        <taxon>Eukaryota</taxon>
        <taxon>Metazoa</taxon>
        <taxon>Ecdysozoa</taxon>
        <taxon>Arthropoda</taxon>
        <taxon>Hexapoda</taxon>
        <taxon>Insecta</taxon>
        <taxon>Pterygota</taxon>
        <taxon>Neoptera</taxon>
        <taxon>Endopterygota</taxon>
        <taxon>Diptera</taxon>
        <taxon>Brachycera</taxon>
        <taxon>Muscomorpha</taxon>
        <taxon>Tephritoidea</taxon>
        <taxon>Tephritidae</taxon>
        <taxon>Ceratitis</taxon>
        <taxon>Ceratitis</taxon>
    </lineage>
</organism>
<dbReference type="OrthoDB" id="8197303at2759"/>
<keyword evidence="2" id="KW-0472">Membrane</keyword>
<protein>
    <submittedName>
        <fullName evidence="4">Uncharacterized protein</fullName>
    </submittedName>
</protein>
<feature type="region of interest" description="Disordered" evidence="1">
    <location>
        <begin position="136"/>
        <end position="168"/>
    </location>
</feature>
<dbReference type="EMBL" id="GAMC01020916">
    <property type="protein sequence ID" value="JAB85639.1"/>
    <property type="molecule type" value="mRNA"/>
</dbReference>
<evidence type="ECO:0000256" key="3">
    <source>
        <dbReference type="SAM" id="SignalP"/>
    </source>
</evidence>
<keyword evidence="2" id="KW-0812">Transmembrane</keyword>
<keyword evidence="2" id="KW-1133">Transmembrane helix</keyword>